<organism evidence="9 10">
    <name type="scientific">Haloplasma contractile SSD-17B</name>
    <dbReference type="NCBI Taxonomy" id="1033810"/>
    <lineage>
        <taxon>Bacteria</taxon>
        <taxon>Bacillati</taxon>
        <taxon>Mycoplasmatota</taxon>
        <taxon>Mollicutes</taxon>
        <taxon>Haloplasmatales</taxon>
        <taxon>Haloplasmataceae</taxon>
        <taxon>Haloplasma</taxon>
    </lineage>
</organism>
<dbReference type="InParanoid" id="U2FLC8"/>
<dbReference type="InterPro" id="IPR013249">
    <property type="entry name" value="RNA_pol_sigma70_r4_t2"/>
</dbReference>
<evidence type="ECO:0000259" key="7">
    <source>
        <dbReference type="Pfam" id="PF04542"/>
    </source>
</evidence>
<accession>U2FLC8</accession>
<dbReference type="PANTHER" id="PTHR43133:SF8">
    <property type="entry name" value="RNA POLYMERASE SIGMA FACTOR HI_1459-RELATED"/>
    <property type="match status" value="1"/>
</dbReference>
<dbReference type="NCBIfam" id="TIGR02937">
    <property type="entry name" value="sigma70-ECF"/>
    <property type="match status" value="1"/>
</dbReference>
<dbReference type="InterPro" id="IPR036388">
    <property type="entry name" value="WH-like_DNA-bd_sf"/>
</dbReference>
<keyword evidence="10" id="KW-1185">Reference proteome</keyword>
<dbReference type="FunCoup" id="U2FLC8">
    <property type="interactions" value="238"/>
</dbReference>
<keyword evidence="5 6" id="KW-0804">Transcription</keyword>
<dbReference type="InterPro" id="IPR039425">
    <property type="entry name" value="RNA_pol_sigma-70-like"/>
</dbReference>
<evidence type="ECO:0000313" key="10">
    <source>
        <dbReference type="Proteomes" id="UP000005707"/>
    </source>
</evidence>
<evidence type="ECO:0000256" key="1">
    <source>
        <dbReference type="ARBA" id="ARBA00010641"/>
    </source>
</evidence>
<dbReference type="InterPro" id="IPR013325">
    <property type="entry name" value="RNA_pol_sigma_r2"/>
</dbReference>
<keyword evidence="4 6" id="KW-0238">DNA-binding</keyword>
<dbReference type="EMBL" id="AFNU02000006">
    <property type="protein sequence ID" value="ERJ11999.1"/>
    <property type="molecule type" value="Genomic_DNA"/>
</dbReference>
<dbReference type="Proteomes" id="UP000005707">
    <property type="component" value="Unassembled WGS sequence"/>
</dbReference>
<reference evidence="9 10" key="1">
    <citation type="journal article" date="2011" name="J. Bacteriol.">
        <title>Genome sequence of Haloplasma contractile, an unusual contractile bacterium from a deep-sea anoxic brine lake.</title>
        <authorList>
            <person name="Antunes A."/>
            <person name="Alam I."/>
            <person name="El Dorry H."/>
            <person name="Siam R."/>
            <person name="Robertson A."/>
            <person name="Bajic V.B."/>
            <person name="Stingl U."/>
        </authorList>
    </citation>
    <scope>NUCLEOTIDE SEQUENCE [LARGE SCALE GENOMIC DNA]</scope>
    <source>
        <strain evidence="9 10">SSD-17B</strain>
    </source>
</reference>
<name>U2FLC8_9MOLU</name>
<dbReference type="InterPro" id="IPR007627">
    <property type="entry name" value="RNA_pol_sigma70_r2"/>
</dbReference>
<dbReference type="CDD" id="cd06171">
    <property type="entry name" value="Sigma70_r4"/>
    <property type="match status" value="1"/>
</dbReference>
<dbReference type="InterPro" id="IPR014284">
    <property type="entry name" value="RNA_pol_sigma-70_dom"/>
</dbReference>
<evidence type="ECO:0000313" key="9">
    <source>
        <dbReference type="EMBL" id="ERJ11999.1"/>
    </source>
</evidence>
<feature type="domain" description="RNA polymerase sigma-70 region 2" evidence="7">
    <location>
        <begin position="24"/>
        <end position="90"/>
    </location>
</feature>
<dbReference type="GO" id="GO:0006352">
    <property type="term" value="P:DNA-templated transcription initiation"/>
    <property type="evidence" value="ECO:0007669"/>
    <property type="project" value="InterPro"/>
</dbReference>
<evidence type="ECO:0000256" key="6">
    <source>
        <dbReference type="RuleBase" id="RU000716"/>
    </source>
</evidence>
<protein>
    <recommendedName>
        <fullName evidence="6">RNA polymerase sigma factor</fullName>
    </recommendedName>
</protein>
<evidence type="ECO:0000256" key="2">
    <source>
        <dbReference type="ARBA" id="ARBA00023015"/>
    </source>
</evidence>
<dbReference type="InterPro" id="IPR013324">
    <property type="entry name" value="RNA_pol_sigma_r3/r4-like"/>
</dbReference>
<dbReference type="STRING" id="1033810.HLPCO_001913"/>
<dbReference type="SUPFAM" id="SSF88946">
    <property type="entry name" value="Sigma2 domain of RNA polymerase sigma factors"/>
    <property type="match status" value="1"/>
</dbReference>
<dbReference type="eggNOG" id="COG1595">
    <property type="taxonomic scope" value="Bacteria"/>
</dbReference>
<dbReference type="GO" id="GO:0003677">
    <property type="term" value="F:DNA binding"/>
    <property type="evidence" value="ECO:0007669"/>
    <property type="project" value="UniProtKB-KW"/>
</dbReference>
<keyword evidence="3 6" id="KW-0731">Sigma factor</keyword>
<dbReference type="PROSITE" id="PS01063">
    <property type="entry name" value="SIGMA70_ECF"/>
    <property type="match status" value="1"/>
</dbReference>
<dbReference type="SUPFAM" id="SSF88659">
    <property type="entry name" value="Sigma3 and sigma4 domains of RNA polymerase sigma factors"/>
    <property type="match status" value="1"/>
</dbReference>
<dbReference type="GO" id="GO:0006950">
    <property type="term" value="P:response to stress"/>
    <property type="evidence" value="ECO:0007669"/>
    <property type="project" value="UniProtKB-ARBA"/>
</dbReference>
<dbReference type="RefSeq" id="WP_008827394.1">
    <property type="nucleotide sequence ID" value="NZ_AFNU02000006.1"/>
</dbReference>
<comment type="similarity">
    <text evidence="1 6">Belongs to the sigma-70 factor family. ECF subfamily.</text>
</comment>
<comment type="caution">
    <text evidence="9">The sequence shown here is derived from an EMBL/GenBank/DDBJ whole genome shotgun (WGS) entry which is preliminary data.</text>
</comment>
<evidence type="ECO:0000256" key="5">
    <source>
        <dbReference type="ARBA" id="ARBA00023163"/>
    </source>
</evidence>
<proteinExistence type="inferred from homology"/>
<reference evidence="9 10" key="2">
    <citation type="journal article" date="2013" name="PLoS ONE">
        <title>INDIGO - INtegrated Data Warehouse of MIcrobial GenOmes with Examples from the Red Sea Extremophiles.</title>
        <authorList>
            <person name="Alam I."/>
            <person name="Antunes A."/>
            <person name="Kamau A.A."/>
            <person name="Ba Alawi W."/>
            <person name="Kalkatawi M."/>
            <person name="Stingl U."/>
            <person name="Bajic V.B."/>
        </authorList>
    </citation>
    <scope>NUCLEOTIDE SEQUENCE [LARGE SCALE GENOMIC DNA]</scope>
    <source>
        <strain evidence="9 10">SSD-17B</strain>
    </source>
</reference>
<keyword evidence="2 6" id="KW-0805">Transcription regulation</keyword>
<evidence type="ECO:0000256" key="3">
    <source>
        <dbReference type="ARBA" id="ARBA00023082"/>
    </source>
</evidence>
<dbReference type="InterPro" id="IPR000838">
    <property type="entry name" value="RNA_pol_sigma70_ECF_CS"/>
</dbReference>
<dbReference type="AlphaFoldDB" id="U2FLC8"/>
<dbReference type="Gene3D" id="1.10.10.10">
    <property type="entry name" value="Winged helix-like DNA-binding domain superfamily/Winged helix DNA-binding domain"/>
    <property type="match status" value="1"/>
</dbReference>
<evidence type="ECO:0000259" key="8">
    <source>
        <dbReference type="Pfam" id="PF08281"/>
    </source>
</evidence>
<dbReference type="Gene3D" id="1.10.1740.10">
    <property type="match status" value="1"/>
</dbReference>
<evidence type="ECO:0000256" key="4">
    <source>
        <dbReference type="ARBA" id="ARBA00023125"/>
    </source>
</evidence>
<dbReference type="OrthoDB" id="9784984at2"/>
<sequence length="189" mass="22622">MDIDVEQLVVRIQKKQDQSAANKLVKYYYNQIFAFMYKQINDEHQSQDLTQEVFIKILKAINKYDSKKASFRTYLYRVAKNHITNYFKSKLHKTRVVEDEYNPEQDFTPYDLDIEGQMVINEQSEVMKTLILKLPEDQQQVIRLRYYAELSLKEIASVQEVSLSTVKSRLYQSQEKLRVMMIETEGYYE</sequence>
<dbReference type="Pfam" id="PF04542">
    <property type="entry name" value="Sigma70_r2"/>
    <property type="match status" value="1"/>
</dbReference>
<dbReference type="Pfam" id="PF08281">
    <property type="entry name" value="Sigma70_r4_2"/>
    <property type="match status" value="1"/>
</dbReference>
<feature type="domain" description="RNA polymerase sigma factor 70 region 4 type 2" evidence="8">
    <location>
        <begin position="127"/>
        <end position="173"/>
    </location>
</feature>
<dbReference type="PANTHER" id="PTHR43133">
    <property type="entry name" value="RNA POLYMERASE ECF-TYPE SIGMA FACTO"/>
    <property type="match status" value="1"/>
</dbReference>
<dbReference type="GO" id="GO:0016987">
    <property type="term" value="F:sigma factor activity"/>
    <property type="evidence" value="ECO:0007669"/>
    <property type="project" value="UniProtKB-KW"/>
</dbReference>
<gene>
    <name evidence="9" type="ORF">HLPCO_001913</name>
</gene>